<dbReference type="AlphaFoldDB" id="A0A1M5RA76"/>
<dbReference type="RefSeq" id="WP_073136021.1">
    <property type="nucleotide sequence ID" value="NZ_FQWQ01000002.1"/>
</dbReference>
<protein>
    <recommendedName>
        <fullName evidence="4">SPW repeat-containing protein</fullName>
    </recommendedName>
</protein>
<evidence type="ECO:0008006" key="4">
    <source>
        <dbReference type="Google" id="ProtNLM"/>
    </source>
</evidence>
<evidence type="ECO:0000313" key="2">
    <source>
        <dbReference type="EMBL" id="SHH22969.1"/>
    </source>
</evidence>
<gene>
    <name evidence="2" type="ORF">SAMN04488109_3269</name>
</gene>
<feature type="transmembrane region" description="Helical" evidence="1">
    <location>
        <begin position="90"/>
        <end position="109"/>
    </location>
</feature>
<feature type="transmembrane region" description="Helical" evidence="1">
    <location>
        <begin position="7"/>
        <end position="26"/>
    </location>
</feature>
<reference evidence="2 3" key="1">
    <citation type="submission" date="2016-11" db="EMBL/GenBank/DDBJ databases">
        <authorList>
            <person name="Jaros S."/>
            <person name="Januszkiewicz K."/>
            <person name="Wedrychowicz H."/>
        </authorList>
    </citation>
    <scope>NUCLEOTIDE SEQUENCE [LARGE SCALE GENOMIC DNA]</scope>
    <source>
        <strain evidence="2 3">DSM 24574</strain>
    </source>
</reference>
<dbReference type="Proteomes" id="UP000184212">
    <property type="component" value="Unassembled WGS sequence"/>
</dbReference>
<keyword evidence="3" id="KW-1185">Reference proteome</keyword>
<name>A0A1M5RA76_9BACT</name>
<keyword evidence="1" id="KW-0812">Transmembrane</keyword>
<keyword evidence="1" id="KW-1133">Transmembrane helix</keyword>
<dbReference type="EMBL" id="FQWQ01000002">
    <property type="protein sequence ID" value="SHH22969.1"/>
    <property type="molecule type" value="Genomic_DNA"/>
</dbReference>
<feature type="transmembrane region" description="Helical" evidence="1">
    <location>
        <begin position="64"/>
        <end position="84"/>
    </location>
</feature>
<dbReference type="OrthoDB" id="129082at2"/>
<proteinExistence type="predicted"/>
<evidence type="ECO:0000256" key="1">
    <source>
        <dbReference type="SAM" id="Phobius"/>
    </source>
</evidence>
<sequence length="118" mass="12994">MKLNSKWHGIIDYAVVLFLLLAPLSLSLPSLTTFFTLTLALIHLGLTATTNFEMGVVKIIPLKIHGWIELVVSVSLIGLAFYLGTVEGSLARNFYLTFGAAVFVTWFVTDYTSAPEKN</sequence>
<keyword evidence="1" id="KW-0472">Membrane</keyword>
<evidence type="ECO:0000313" key="3">
    <source>
        <dbReference type="Proteomes" id="UP000184212"/>
    </source>
</evidence>
<dbReference type="STRING" id="947013.SAMN04488109_3269"/>
<organism evidence="2 3">
    <name type="scientific">Chryseolinea serpens</name>
    <dbReference type="NCBI Taxonomy" id="947013"/>
    <lineage>
        <taxon>Bacteria</taxon>
        <taxon>Pseudomonadati</taxon>
        <taxon>Bacteroidota</taxon>
        <taxon>Cytophagia</taxon>
        <taxon>Cytophagales</taxon>
        <taxon>Fulvivirgaceae</taxon>
        <taxon>Chryseolinea</taxon>
    </lineage>
</organism>
<accession>A0A1M5RA76</accession>